<evidence type="ECO:0000256" key="3">
    <source>
        <dbReference type="ARBA" id="ARBA00022840"/>
    </source>
</evidence>
<feature type="non-terminal residue" evidence="5">
    <location>
        <position position="40"/>
    </location>
</feature>
<dbReference type="SUPFAM" id="SSF55681">
    <property type="entry name" value="Class II aaRS and biotin synthetases"/>
    <property type="match status" value="1"/>
</dbReference>
<name>X1DKS5_9ZZZZ</name>
<proteinExistence type="predicted"/>
<keyword evidence="1" id="KW-0436">Ligase</keyword>
<dbReference type="AlphaFoldDB" id="X1DKS5"/>
<evidence type="ECO:0000256" key="2">
    <source>
        <dbReference type="ARBA" id="ARBA00022741"/>
    </source>
</evidence>
<sequence length="40" mass="4746">QPEFTQLDLEMSFIDEEDILNLFEELFISMVEAIKPAMRL</sequence>
<comment type="caution">
    <text evidence="5">The sequence shown here is derived from an EMBL/GenBank/DDBJ whole genome shotgun (WGS) entry which is preliminary data.</text>
</comment>
<evidence type="ECO:0000313" key="5">
    <source>
        <dbReference type="EMBL" id="GAH20817.1"/>
    </source>
</evidence>
<feature type="non-terminal residue" evidence="5">
    <location>
        <position position="1"/>
    </location>
</feature>
<gene>
    <name evidence="5" type="ORF">S01H4_67219</name>
</gene>
<dbReference type="EMBL" id="BART01042139">
    <property type="protein sequence ID" value="GAH20817.1"/>
    <property type="molecule type" value="Genomic_DNA"/>
</dbReference>
<dbReference type="Gene3D" id="3.30.930.10">
    <property type="entry name" value="Bira Bifunctional Protein, Domain 2"/>
    <property type="match status" value="1"/>
</dbReference>
<organism evidence="5">
    <name type="scientific">marine sediment metagenome</name>
    <dbReference type="NCBI Taxonomy" id="412755"/>
    <lineage>
        <taxon>unclassified sequences</taxon>
        <taxon>metagenomes</taxon>
        <taxon>ecological metagenomes</taxon>
    </lineage>
</organism>
<feature type="domain" description="Aminoacyl-tRNA synthetase class II (D/K/N)" evidence="4">
    <location>
        <begin position="1"/>
        <end position="35"/>
    </location>
</feature>
<dbReference type="GO" id="GO:0004812">
    <property type="term" value="F:aminoacyl-tRNA ligase activity"/>
    <property type="evidence" value="ECO:0007669"/>
    <property type="project" value="InterPro"/>
</dbReference>
<accession>X1DKS5</accession>
<dbReference type="Pfam" id="PF00152">
    <property type="entry name" value="tRNA-synt_2"/>
    <property type="match status" value="1"/>
</dbReference>
<dbReference type="InterPro" id="IPR045864">
    <property type="entry name" value="aa-tRNA-synth_II/BPL/LPL"/>
</dbReference>
<dbReference type="InterPro" id="IPR004364">
    <property type="entry name" value="Aa-tRNA-synt_II"/>
</dbReference>
<dbReference type="GO" id="GO:0005524">
    <property type="term" value="F:ATP binding"/>
    <property type="evidence" value="ECO:0007669"/>
    <property type="project" value="InterPro"/>
</dbReference>
<evidence type="ECO:0000256" key="1">
    <source>
        <dbReference type="ARBA" id="ARBA00022598"/>
    </source>
</evidence>
<dbReference type="GO" id="GO:0006418">
    <property type="term" value="P:tRNA aminoacylation for protein translation"/>
    <property type="evidence" value="ECO:0007669"/>
    <property type="project" value="InterPro"/>
</dbReference>
<protein>
    <recommendedName>
        <fullName evidence="4">Aminoacyl-tRNA synthetase class II (D/K/N) domain-containing protein</fullName>
    </recommendedName>
</protein>
<keyword evidence="3" id="KW-0067">ATP-binding</keyword>
<keyword evidence="2" id="KW-0547">Nucleotide-binding</keyword>
<reference evidence="5" key="1">
    <citation type="journal article" date="2014" name="Front. Microbiol.">
        <title>High frequency of phylogenetically diverse reductive dehalogenase-homologous genes in deep subseafloor sedimentary metagenomes.</title>
        <authorList>
            <person name="Kawai M."/>
            <person name="Futagami T."/>
            <person name="Toyoda A."/>
            <person name="Takaki Y."/>
            <person name="Nishi S."/>
            <person name="Hori S."/>
            <person name="Arai W."/>
            <person name="Tsubouchi T."/>
            <person name="Morono Y."/>
            <person name="Uchiyama I."/>
            <person name="Ito T."/>
            <person name="Fujiyama A."/>
            <person name="Inagaki F."/>
            <person name="Takami H."/>
        </authorList>
    </citation>
    <scope>NUCLEOTIDE SEQUENCE</scope>
    <source>
        <strain evidence="5">Expedition CK06-06</strain>
    </source>
</reference>
<evidence type="ECO:0000259" key="4">
    <source>
        <dbReference type="Pfam" id="PF00152"/>
    </source>
</evidence>